<feature type="active site" description="Nucleophile" evidence="5">
    <location>
        <position position="112"/>
    </location>
</feature>
<dbReference type="EMBL" id="QPMM01000010">
    <property type="protein sequence ID" value="RFS20476.1"/>
    <property type="molecule type" value="Genomic_DNA"/>
</dbReference>
<dbReference type="GO" id="GO:0047372">
    <property type="term" value="F:monoacylglycerol lipase activity"/>
    <property type="evidence" value="ECO:0007669"/>
    <property type="project" value="UniProtKB-EC"/>
</dbReference>
<comment type="similarity">
    <text evidence="2">Belongs to the AB hydrolase superfamily.</text>
</comment>
<keyword evidence="8" id="KW-1185">Reference proteome</keyword>
<dbReference type="InterPro" id="IPR051044">
    <property type="entry name" value="MAG_DAG_Lipase"/>
</dbReference>
<protein>
    <recommendedName>
        <fullName evidence="4">Monoacylglycerol lipase</fullName>
        <ecNumber evidence="3">3.1.1.23</ecNumber>
    </recommendedName>
</protein>
<evidence type="ECO:0000256" key="1">
    <source>
        <dbReference type="ARBA" id="ARBA00001613"/>
    </source>
</evidence>
<dbReference type="RefSeq" id="WP_116977198.1">
    <property type="nucleotide sequence ID" value="NZ_QPMM01000010.1"/>
</dbReference>
<feature type="active site" description="Charge relay system" evidence="5">
    <location>
        <position position="256"/>
    </location>
</feature>
<sequence length="281" mass="31539">MASNIQPQTDTFITEDGTKVFYRNWKSLNEPKGLVVIAHGFNSHSGYYQWAAEQLTSQGYEVYALDFPGRGKSDGERYYIAEYNVWISDLDKLIDIAQAAQPGLPTFLLGHSAGGVMSTVYSLEHQEKLNGFICESFAFQVPAPDFAIAVLKGLSHIFPHAHVLKLKNEDFSRNPDVVDFMNNDPLIAHEVQPTKTVEQLALADERIKSEVATINLPLLILHGTADKATKPEGSKYFYDNASSDDKTIKLYEGHYHDLLNDVDKEVVMNDIIEWLNAQTNK</sequence>
<comment type="catalytic activity">
    <reaction evidence="1">
        <text>Hydrolyzes glycerol monoesters of long-chain fatty acids.</text>
        <dbReference type="EC" id="3.1.1.23"/>
    </reaction>
</comment>
<evidence type="ECO:0000256" key="5">
    <source>
        <dbReference type="PIRSR" id="PIRSR017388-1"/>
    </source>
</evidence>
<feature type="active site" description="Charge relay system" evidence="5">
    <location>
        <position position="226"/>
    </location>
</feature>
<comment type="caution">
    <text evidence="7">The sequence shown here is derived from an EMBL/GenBank/DDBJ whole genome shotgun (WGS) entry which is preliminary data.</text>
</comment>
<dbReference type="PRINTS" id="PR00111">
    <property type="entry name" value="ABHYDROLASE"/>
</dbReference>
<dbReference type="AlphaFoldDB" id="A0A3E1Y6A5"/>
<evidence type="ECO:0000256" key="2">
    <source>
        <dbReference type="ARBA" id="ARBA00008645"/>
    </source>
</evidence>
<dbReference type="InterPro" id="IPR012354">
    <property type="entry name" value="Esterase_lipase"/>
</dbReference>
<feature type="domain" description="Serine aminopeptidase S33" evidence="6">
    <location>
        <begin position="30"/>
        <end position="263"/>
    </location>
</feature>
<dbReference type="InterPro" id="IPR029058">
    <property type="entry name" value="AB_hydrolase_fold"/>
</dbReference>
<dbReference type="SUPFAM" id="SSF53474">
    <property type="entry name" value="alpha/beta-Hydrolases"/>
    <property type="match status" value="1"/>
</dbReference>
<gene>
    <name evidence="7" type="ORF">DVR12_18070</name>
</gene>
<evidence type="ECO:0000313" key="8">
    <source>
        <dbReference type="Proteomes" id="UP000260644"/>
    </source>
</evidence>
<evidence type="ECO:0000313" key="7">
    <source>
        <dbReference type="EMBL" id="RFS20476.1"/>
    </source>
</evidence>
<name>A0A3E1Y6A5_9BACT</name>
<dbReference type="Proteomes" id="UP000260644">
    <property type="component" value="Unassembled WGS sequence"/>
</dbReference>
<dbReference type="PIRSF" id="PIRSF017388">
    <property type="entry name" value="Esterase_lipase"/>
    <property type="match status" value="1"/>
</dbReference>
<organism evidence="7 8">
    <name type="scientific">Chitinophaga silvatica</name>
    <dbReference type="NCBI Taxonomy" id="2282649"/>
    <lineage>
        <taxon>Bacteria</taxon>
        <taxon>Pseudomonadati</taxon>
        <taxon>Bacteroidota</taxon>
        <taxon>Chitinophagia</taxon>
        <taxon>Chitinophagales</taxon>
        <taxon>Chitinophagaceae</taxon>
        <taxon>Chitinophaga</taxon>
    </lineage>
</organism>
<dbReference type="PANTHER" id="PTHR11614">
    <property type="entry name" value="PHOSPHOLIPASE-RELATED"/>
    <property type="match status" value="1"/>
</dbReference>
<evidence type="ECO:0000256" key="4">
    <source>
        <dbReference type="ARBA" id="ARBA00071261"/>
    </source>
</evidence>
<dbReference type="FunFam" id="3.40.50.1820:FF:000117">
    <property type="entry name" value="Monoglyceride lipase, putative"/>
    <property type="match status" value="1"/>
</dbReference>
<proteinExistence type="inferred from homology"/>
<dbReference type="Pfam" id="PF12146">
    <property type="entry name" value="Hydrolase_4"/>
    <property type="match status" value="1"/>
</dbReference>
<accession>A0A3E1Y6A5</accession>
<dbReference type="EC" id="3.1.1.23" evidence="3"/>
<evidence type="ECO:0000256" key="3">
    <source>
        <dbReference type="ARBA" id="ARBA00013254"/>
    </source>
</evidence>
<dbReference type="InterPro" id="IPR000073">
    <property type="entry name" value="AB_hydrolase_1"/>
</dbReference>
<dbReference type="OrthoDB" id="9780932at2"/>
<dbReference type="Gene3D" id="3.40.50.1820">
    <property type="entry name" value="alpha/beta hydrolase"/>
    <property type="match status" value="1"/>
</dbReference>
<reference evidence="7 8" key="1">
    <citation type="submission" date="2018-07" db="EMBL/GenBank/DDBJ databases">
        <title>Chitinophaga K2CV101002-2 sp. nov., isolated from a monsoon evergreen broad-leaved forest soil.</title>
        <authorList>
            <person name="Lv Y."/>
        </authorList>
    </citation>
    <scope>NUCLEOTIDE SEQUENCE [LARGE SCALE GENOMIC DNA]</scope>
    <source>
        <strain evidence="7 8">GDMCC 1.1288</strain>
    </source>
</reference>
<dbReference type="InterPro" id="IPR022742">
    <property type="entry name" value="Hydrolase_4"/>
</dbReference>
<evidence type="ECO:0000259" key="6">
    <source>
        <dbReference type="Pfam" id="PF12146"/>
    </source>
</evidence>